<dbReference type="PANTHER" id="PTHR33375:SF1">
    <property type="entry name" value="CHROMOSOME-PARTITIONING PROTEIN PARB-RELATED"/>
    <property type="match status" value="1"/>
</dbReference>
<keyword evidence="4" id="KW-1185">Reference proteome</keyword>
<gene>
    <name evidence="3" type="ORF">J2Z35_002547</name>
</gene>
<dbReference type="Gene3D" id="3.90.1530.30">
    <property type="match status" value="1"/>
</dbReference>
<dbReference type="RefSeq" id="WP_209661775.1">
    <property type="nucleotide sequence ID" value="NZ_JAGGLI010000037.1"/>
</dbReference>
<reference evidence="3 4" key="1">
    <citation type="submission" date="2021-03" db="EMBL/GenBank/DDBJ databases">
        <title>Genomic Encyclopedia of Type Strains, Phase IV (KMG-IV): sequencing the most valuable type-strain genomes for metagenomic binning, comparative biology and taxonomic classification.</title>
        <authorList>
            <person name="Goeker M."/>
        </authorList>
    </citation>
    <scope>NUCLEOTIDE SEQUENCE [LARGE SCALE GENOMIC DNA]</scope>
    <source>
        <strain evidence="3 4">DSM 27512</strain>
    </source>
</reference>
<dbReference type="Pfam" id="PF17762">
    <property type="entry name" value="HTH_ParB"/>
    <property type="match status" value="1"/>
</dbReference>
<dbReference type="SMART" id="SM00470">
    <property type="entry name" value="ParB"/>
    <property type="match status" value="1"/>
</dbReference>
<protein>
    <submittedName>
        <fullName evidence="3">ParB family chromosome partitioning protein</fullName>
    </submittedName>
</protein>
<dbReference type="Pfam" id="PF02195">
    <property type="entry name" value="ParB_N"/>
    <property type="match status" value="1"/>
</dbReference>
<dbReference type="PANTHER" id="PTHR33375">
    <property type="entry name" value="CHROMOSOME-PARTITIONING PROTEIN PARB-RELATED"/>
    <property type="match status" value="1"/>
</dbReference>
<accession>A0ABS4KLQ4</accession>
<dbReference type="InterPro" id="IPR003115">
    <property type="entry name" value="ParB_N"/>
</dbReference>
<dbReference type="EMBL" id="JAGGLI010000037">
    <property type="protein sequence ID" value="MBP2028717.1"/>
    <property type="molecule type" value="Genomic_DNA"/>
</dbReference>
<comment type="caution">
    <text evidence="3">The sequence shown here is derived from an EMBL/GenBank/DDBJ whole genome shotgun (WGS) entry which is preliminary data.</text>
</comment>
<name>A0ABS4KLQ4_9FIRM</name>
<organism evidence="3 4">
    <name type="scientific">Acetoanaerobium pronyense</name>
    <dbReference type="NCBI Taxonomy" id="1482736"/>
    <lineage>
        <taxon>Bacteria</taxon>
        <taxon>Bacillati</taxon>
        <taxon>Bacillota</taxon>
        <taxon>Clostridia</taxon>
        <taxon>Peptostreptococcales</taxon>
        <taxon>Filifactoraceae</taxon>
        <taxon>Acetoanaerobium</taxon>
    </lineage>
</organism>
<dbReference type="SUPFAM" id="SSF110849">
    <property type="entry name" value="ParB/Sulfiredoxin"/>
    <property type="match status" value="1"/>
</dbReference>
<dbReference type="InterPro" id="IPR041468">
    <property type="entry name" value="HTH_ParB/Spo0J"/>
</dbReference>
<dbReference type="InterPro" id="IPR036086">
    <property type="entry name" value="ParB/Sulfiredoxin_sf"/>
</dbReference>
<dbReference type="Proteomes" id="UP001314903">
    <property type="component" value="Unassembled WGS sequence"/>
</dbReference>
<keyword evidence="1" id="KW-0159">Chromosome partition</keyword>
<dbReference type="InterPro" id="IPR050336">
    <property type="entry name" value="Chromosome_partition/occlusion"/>
</dbReference>
<feature type="domain" description="ParB-like N-terminal" evidence="2">
    <location>
        <begin position="51"/>
        <end position="152"/>
    </location>
</feature>
<sequence length="305" mass="35920">MSNKKEFIKMDRFKNLEKAATKISESAGDFIEEAKDNLISRFSTTDSQLREEIYLDKLEDAPTEWNFYDPLSHEKMVELTESIKEKGLMHPLVVWEREDNYIILSGHNRKRAYEILFKATKEEKYSKIPCLIKGKSEISEDEAREIIVDTNWIQRELSTLEKAKSISEKYIRLGRKAHSGDGIKSRDLIAKEYGISGRMVQNYLSLKKILPEFESMLRENNLTIKSAIAISKLPIDMQMWMHENFTKKELKSKEVLNIKKEMTKKDIENLLKKDDEYIRLSLKIPKELKDEFLEMTKNWLNNKEI</sequence>
<dbReference type="SUPFAM" id="SSF109709">
    <property type="entry name" value="KorB DNA-binding domain-like"/>
    <property type="match status" value="1"/>
</dbReference>
<evidence type="ECO:0000313" key="3">
    <source>
        <dbReference type="EMBL" id="MBP2028717.1"/>
    </source>
</evidence>
<proteinExistence type="predicted"/>
<evidence type="ECO:0000256" key="1">
    <source>
        <dbReference type="ARBA" id="ARBA00022829"/>
    </source>
</evidence>
<evidence type="ECO:0000259" key="2">
    <source>
        <dbReference type="SMART" id="SM00470"/>
    </source>
</evidence>
<dbReference type="Gene3D" id="1.10.10.2830">
    <property type="match status" value="1"/>
</dbReference>
<evidence type="ECO:0000313" key="4">
    <source>
        <dbReference type="Proteomes" id="UP001314903"/>
    </source>
</evidence>